<accession>A0A8H5BXP8</accession>
<evidence type="ECO:0000256" key="1">
    <source>
        <dbReference type="SAM" id="MobiDB-lite"/>
    </source>
</evidence>
<sequence length="1011" mass="115087">MMVMSAKGPLCATFDPARSKPRHPPSNTSKSQAPMPVGKYQSAVYPCTHPRCPRHCYTPRGLTQHLRWCKFNPANQYAFPSPEPEPQPPHPSSPEQPPSPAGPSSPAPGPSGRTPSPFEPHPSQQSNPRRTGTTVRKHPYLGGDPCDEDGFTLPPNTPPPPPEVDEDPLFPFNNAEEFLLAQFLYSKVQMSAGDIDYLMTIWNAYQKQTAHDDTMEPPYGSAKDLYSTIDSIPYGDIPWEGFKVRYEGPRPENPPPWMDAEYEVWYRNPLDVMEAQLGNPEFGEKIDYAAKEVKSRDGKRQYVDLMSGEWAWEQSNQLALSDPSLHGAMLAPVVLGSDKTTVSVATGQNEYYPLYGGLGNAQNDIRRAHKGAMSILGFLAIPKTERDEQDSVEFRQFRRQLLHASIAKILMPLKPWMTKPRITKCGDGHWRRVVYAIGPYIADYPEQCVLACVVSGWCARCTAPASDLDELQVTEDSERAVQRSHEHTEAIRRTWNGDVKKMWDGYGMIGDVVPFTAYFPRANIHDLLSPDLLHQIIKGTFKDHLVSWIVEWMEKQEDGKKLVTEMDRRIKVSPHFSGLRRFNDGRNFKQWTGNDSKALMKVFLPAITGLVPEGMVRAVAAFLDFCYLVRRSQIDETILDQIDDAIDRYHAEREVFREHGIRENFNLPRQHSLLHYRLLIQMFGAPNGLCSSITESKHIQAVKETWRRSSRNQPLGEMLLANQRLDKLAAARVEFEPFIPAHLRDPRDQRRTIQTTRAAPASVPGDDDRDSGASDMMTSEGDVRLPLRPVSHYPRSLPLLSQHVGLPQLEEHIRRFLFDQLNPESDVIGMDVDLAECPHVDPNLHIKVFRSATALYHAPSDVSGIGGMHREVIRATPSWQKGLPRHDCVFVEEDPEGVGFRGMNVAQVCFFLSFKHWGREYQCAYVRWFEWFDTEPCSLTGLWRVRPDYTRDRRRMTSIIHIDTILRCAHLLPVFGTSRTPKKLHHSKALNAYKLFYVNKYIDYHAHEVAF</sequence>
<organism evidence="2 3">
    <name type="scientific">Ephemerocybe angulata</name>
    <dbReference type="NCBI Taxonomy" id="980116"/>
    <lineage>
        <taxon>Eukaryota</taxon>
        <taxon>Fungi</taxon>
        <taxon>Dikarya</taxon>
        <taxon>Basidiomycota</taxon>
        <taxon>Agaricomycotina</taxon>
        <taxon>Agaricomycetes</taxon>
        <taxon>Agaricomycetidae</taxon>
        <taxon>Agaricales</taxon>
        <taxon>Agaricineae</taxon>
        <taxon>Psathyrellaceae</taxon>
        <taxon>Ephemerocybe</taxon>
    </lineage>
</organism>
<dbReference type="InterPro" id="IPR041078">
    <property type="entry name" value="Plavaka"/>
</dbReference>
<protein>
    <submittedName>
        <fullName evidence="2">Uncharacterized protein</fullName>
    </submittedName>
</protein>
<dbReference type="EMBL" id="JAACJK010000115">
    <property type="protein sequence ID" value="KAF5331191.1"/>
    <property type="molecule type" value="Genomic_DNA"/>
</dbReference>
<dbReference type="Pfam" id="PF18759">
    <property type="entry name" value="Plavaka"/>
    <property type="match status" value="1"/>
</dbReference>
<feature type="compositionally biased region" description="Polar residues" evidence="1">
    <location>
        <begin position="122"/>
        <end position="134"/>
    </location>
</feature>
<dbReference type="OrthoDB" id="3199698at2759"/>
<gene>
    <name evidence="2" type="ORF">D9611_013059</name>
</gene>
<reference evidence="2 3" key="1">
    <citation type="journal article" date="2020" name="ISME J.">
        <title>Uncovering the hidden diversity of litter-decomposition mechanisms in mushroom-forming fungi.</title>
        <authorList>
            <person name="Floudas D."/>
            <person name="Bentzer J."/>
            <person name="Ahren D."/>
            <person name="Johansson T."/>
            <person name="Persson P."/>
            <person name="Tunlid A."/>
        </authorList>
    </citation>
    <scope>NUCLEOTIDE SEQUENCE [LARGE SCALE GENOMIC DNA]</scope>
    <source>
        <strain evidence="2 3">CBS 175.51</strain>
    </source>
</reference>
<feature type="region of interest" description="Disordered" evidence="1">
    <location>
        <begin position="1"/>
        <end position="36"/>
    </location>
</feature>
<feature type="compositionally biased region" description="Pro residues" evidence="1">
    <location>
        <begin position="81"/>
        <end position="109"/>
    </location>
</feature>
<keyword evidence="3" id="KW-1185">Reference proteome</keyword>
<proteinExistence type="predicted"/>
<dbReference type="AlphaFoldDB" id="A0A8H5BXP8"/>
<evidence type="ECO:0000313" key="2">
    <source>
        <dbReference type="EMBL" id="KAF5331191.1"/>
    </source>
</evidence>
<evidence type="ECO:0000313" key="3">
    <source>
        <dbReference type="Proteomes" id="UP000541558"/>
    </source>
</evidence>
<dbReference type="Proteomes" id="UP000541558">
    <property type="component" value="Unassembled WGS sequence"/>
</dbReference>
<name>A0A8H5BXP8_9AGAR</name>
<comment type="caution">
    <text evidence="2">The sequence shown here is derived from an EMBL/GenBank/DDBJ whole genome shotgun (WGS) entry which is preliminary data.</text>
</comment>
<feature type="region of interest" description="Disordered" evidence="1">
    <location>
        <begin position="747"/>
        <end position="779"/>
    </location>
</feature>
<feature type="region of interest" description="Disordered" evidence="1">
    <location>
        <begin position="79"/>
        <end position="168"/>
    </location>
</feature>